<protein>
    <submittedName>
        <fullName evidence="1">Uncharacterized protein</fullName>
    </submittedName>
</protein>
<proteinExistence type="predicted"/>
<dbReference type="EMBL" id="AP024828">
    <property type="protein sequence ID" value="BCZ23407.1"/>
    <property type="molecule type" value="Genomic_DNA"/>
</dbReference>
<accession>A0ABN6IIQ9</accession>
<evidence type="ECO:0000313" key="2">
    <source>
        <dbReference type="Proteomes" id="UP000826012"/>
    </source>
</evidence>
<sequence>MADKRPDDDELYRPVAEHLICQAEIAALGVRRVRHGLSVLLIPVLDGAPVIIPQVVPLRSLRQLDHAGSDLLRSDDAAGSVGGRPAALAVAVAGREFIASFAGASRRIFAGADLRL</sequence>
<dbReference type="Proteomes" id="UP000826012">
    <property type="component" value="Chromosome"/>
</dbReference>
<reference evidence="1 2" key="1">
    <citation type="submission" date="2021-07" db="EMBL/GenBank/DDBJ databases">
        <title>Complete genome sequence of nontuberculous Mycobacterium sp. TY59.</title>
        <authorList>
            <person name="Fukushima K."/>
        </authorList>
    </citation>
    <scope>NUCLEOTIDE SEQUENCE [LARGE SCALE GENOMIC DNA]</scope>
    <source>
        <strain evidence="1 2">TY59</strain>
    </source>
</reference>
<keyword evidence="2" id="KW-1185">Reference proteome</keyword>
<evidence type="ECO:0000313" key="1">
    <source>
        <dbReference type="EMBL" id="BCZ23407.1"/>
    </source>
</evidence>
<name>A0ABN6IIQ9_9MYCO</name>
<reference evidence="1 2" key="2">
    <citation type="submission" date="2021-07" db="EMBL/GenBank/DDBJ databases">
        <authorList>
            <person name="Matsumoto Y."/>
            <person name="Motooka D."/>
            <person name="Nakamura S."/>
        </authorList>
    </citation>
    <scope>NUCLEOTIDE SEQUENCE [LARGE SCALE GENOMIC DNA]</scope>
    <source>
        <strain evidence="1 2">TY59</strain>
    </source>
</reference>
<organism evidence="1 2">
    <name type="scientific">Mycobacterium senriense</name>
    <dbReference type="NCBI Taxonomy" id="2775496"/>
    <lineage>
        <taxon>Bacteria</taxon>
        <taxon>Bacillati</taxon>
        <taxon>Actinomycetota</taxon>
        <taxon>Actinomycetes</taxon>
        <taxon>Mycobacteriales</taxon>
        <taxon>Mycobacteriaceae</taxon>
        <taxon>Mycobacterium</taxon>
        <taxon>Mycobacterium avium complex (MAC)</taxon>
    </lineage>
</organism>
<gene>
    <name evidence="1" type="ORF">MTY59_32620</name>
</gene>